<evidence type="ECO:0000313" key="1">
    <source>
        <dbReference type="EMBL" id="KAG5444310.1"/>
    </source>
</evidence>
<proteinExistence type="predicted"/>
<evidence type="ECO:0000313" key="2">
    <source>
        <dbReference type="Proteomes" id="UP000286415"/>
    </source>
</evidence>
<reference evidence="1 2" key="1">
    <citation type="journal article" date="2018" name="Biotechnol. Adv.">
        <title>Improved genomic resources and new bioinformatic workflow for the carcinogenic parasite Clonorchis sinensis: Biotechnological implications.</title>
        <authorList>
            <person name="Wang D."/>
            <person name="Korhonen P.K."/>
            <person name="Gasser R.B."/>
            <person name="Young N.D."/>
        </authorList>
    </citation>
    <scope>NUCLEOTIDE SEQUENCE [LARGE SCALE GENOMIC DNA]</scope>
    <source>
        <strain evidence="1">Cs-k2</strain>
    </source>
</reference>
<dbReference type="EMBL" id="NIRI02000056">
    <property type="protein sequence ID" value="KAG5444310.1"/>
    <property type="molecule type" value="Genomic_DNA"/>
</dbReference>
<dbReference type="AlphaFoldDB" id="A0A419PF68"/>
<sequence length="95" mass="10617">MRVHVLTADLFCRDFRVIAPPIRITRLALEGITTTHSMEQTFRSPFPGVRILALHFSGQRKNCALVNAMQGETGELSLRAERTPRGAGWVARKSV</sequence>
<gene>
    <name evidence="1" type="ORF">CSKR_105000</name>
</gene>
<protein>
    <submittedName>
        <fullName evidence="1">Uncharacterized protein</fullName>
    </submittedName>
</protein>
<dbReference type="Proteomes" id="UP000286415">
    <property type="component" value="Unassembled WGS sequence"/>
</dbReference>
<accession>A0A419PF68</accession>
<keyword evidence="2" id="KW-1185">Reference proteome</keyword>
<comment type="caution">
    <text evidence="1">The sequence shown here is derived from an EMBL/GenBank/DDBJ whole genome shotgun (WGS) entry which is preliminary data.</text>
</comment>
<dbReference type="InParanoid" id="A0A419PF68"/>
<organism evidence="1 2">
    <name type="scientific">Clonorchis sinensis</name>
    <name type="common">Chinese liver fluke</name>
    <dbReference type="NCBI Taxonomy" id="79923"/>
    <lineage>
        <taxon>Eukaryota</taxon>
        <taxon>Metazoa</taxon>
        <taxon>Spiralia</taxon>
        <taxon>Lophotrochozoa</taxon>
        <taxon>Platyhelminthes</taxon>
        <taxon>Trematoda</taxon>
        <taxon>Digenea</taxon>
        <taxon>Opisthorchiida</taxon>
        <taxon>Opisthorchiata</taxon>
        <taxon>Opisthorchiidae</taxon>
        <taxon>Clonorchis</taxon>
    </lineage>
</organism>
<reference evidence="1 2" key="2">
    <citation type="journal article" date="2021" name="Genomics">
        <title>High-quality reference genome for Clonorchis sinensis.</title>
        <authorList>
            <person name="Young N.D."/>
            <person name="Stroehlein A.J."/>
            <person name="Kinkar L."/>
            <person name="Wang T."/>
            <person name="Sohn W.M."/>
            <person name="Chang B.C.H."/>
            <person name="Kaur P."/>
            <person name="Weisz D."/>
            <person name="Dudchenko O."/>
            <person name="Aiden E.L."/>
            <person name="Korhonen P.K."/>
            <person name="Gasser R.B."/>
        </authorList>
    </citation>
    <scope>NUCLEOTIDE SEQUENCE [LARGE SCALE GENOMIC DNA]</scope>
    <source>
        <strain evidence="1">Cs-k2</strain>
    </source>
</reference>
<name>A0A419PF68_CLOSI</name>